<keyword evidence="9" id="KW-1185">Reference proteome</keyword>
<evidence type="ECO:0000256" key="7">
    <source>
        <dbReference type="HAMAP-Rule" id="MF_00109"/>
    </source>
</evidence>
<keyword evidence="6 7" id="KW-0057">Aromatic amino acid biosynthesis</keyword>
<gene>
    <name evidence="7" type="primary">aroK</name>
    <name evidence="8" type="ORF">CLV84_3568</name>
</gene>
<reference evidence="8 9" key="1">
    <citation type="submission" date="2018-02" db="EMBL/GenBank/DDBJ databases">
        <title>Genomic Encyclopedia of Archaeal and Bacterial Type Strains, Phase II (KMG-II): from individual species to whole genera.</title>
        <authorList>
            <person name="Goeker M."/>
        </authorList>
    </citation>
    <scope>NUCLEOTIDE SEQUENCE [LARGE SCALE GENOMIC DNA]</scope>
    <source>
        <strain evidence="8 9">DSM 29526</strain>
    </source>
</reference>
<keyword evidence="5 7" id="KW-0067">ATP-binding</keyword>
<organism evidence="8 9">
    <name type="scientific">Neolewinella xylanilytica</name>
    <dbReference type="NCBI Taxonomy" id="1514080"/>
    <lineage>
        <taxon>Bacteria</taxon>
        <taxon>Pseudomonadati</taxon>
        <taxon>Bacteroidota</taxon>
        <taxon>Saprospiria</taxon>
        <taxon>Saprospirales</taxon>
        <taxon>Lewinellaceae</taxon>
        <taxon>Neolewinella</taxon>
    </lineage>
</organism>
<keyword evidence="1 7" id="KW-0028">Amino-acid biosynthesis</keyword>
<dbReference type="EC" id="2.7.1.71" evidence="7"/>
<dbReference type="AlphaFoldDB" id="A0A2S6I634"/>
<feature type="binding site" evidence="7">
    <location>
        <position position="56"/>
    </location>
    <ligand>
        <name>substrate</name>
    </ligand>
</feature>
<dbReference type="GO" id="GO:0004765">
    <property type="term" value="F:shikimate kinase activity"/>
    <property type="evidence" value="ECO:0007669"/>
    <property type="project" value="UniProtKB-UniRule"/>
</dbReference>
<keyword evidence="2 7" id="KW-0808">Transferase</keyword>
<protein>
    <recommendedName>
        <fullName evidence="7">Shikimate kinase</fullName>
        <shortName evidence="7">SK</shortName>
        <ecNumber evidence="7">2.7.1.71</ecNumber>
    </recommendedName>
</protein>
<comment type="similarity">
    <text evidence="7">Belongs to the shikimate kinase family.</text>
</comment>
<evidence type="ECO:0000256" key="4">
    <source>
        <dbReference type="ARBA" id="ARBA00022777"/>
    </source>
</evidence>
<dbReference type="RefSeq" id="WP_104421054.1">
    <property type="nucleotide sequence ID" value="NZ_PTJC01000006.1"/>
</dbReference>
<evidence type="ECO:0000313" key="9">
    <source>
        <dbReference type="Proteomes" id="UP000237662"/>
    </source>
</evidence>
<keyword evidence="7" id="KW-0963">Cytoplasm</keyword>
<dbReference type="GO" id="GO:0000287">
    <property type="term" value="F:magnesium ion binding"/>
    <property type="evidence" value="ECO:0007669"/>
    <property type="project" value="UniProtKB-UniRule"/>
</dbReference>
<comment type="subunit">
    <text evidence="7">Monomer.</text>
</comment>
<dbReference type="GO" id="GO:0005829">
    <property type="term" value="C:cytosol"/>
    <property type="evidence" value="ECO:0007669"/>
    <property type="project" value="TreeGrafter"/>
</dbReference>
<evidence type="ECO:0000256" key="3">
    <source>
        <dbReference type="ARBA" id="ARBA00022741"/>
    </source>
</evidence>
<evidence type="ECO:0000256" key="2">
    <source>
        <dbReference type="ARBA" id="ARBA00022679"/>
    </source>
</evidence>
<comment type="pathway">
    <text evidence="7">Metabolic intermediate biosynthesis; chorismate biosynthesis; chorismate from D-erythrose 4-phosphate and phosphoenolpyruvate: step 5/7.</text>
</comment>
<dbReference type="CDD" id="cd00464">
    <property type="entry name" value="SK"/>
    <property type="match status" value="1"/>
</dbReference>
<evidence type="ECO:0000313" key="8">
    <source>
        <dbReference type="EMBL" id="PPK86633.1"/>
    </source>
</evidence>
<dbReference type="EMBL" id="PTJC01000006">
    <property type="protein sequence ID" value="PPK86633.1"/>
    <property type="molecule type" value="Genomic_DNA"/>
</dbReference>
<comment type="cofactor">
    <cofactor evidence="7">
        <name>Mg(2+)</name>
        <dbReference type="ChEBI" id="CHEBI:18420"/>
    </cofactor>
    <text evidence="7">Binds 1 Mg(2+) ion per subunit.</text>
</comment>
<feature type="binding site" evidence="7">
    <location>
        <position position="137"/>
    </location>
    <ligand>
        <name>substrate</name>
    </ligand>
</feature>
<dbReference type="PRINTS" id="PR01100">
    <property type="entry name" value="SHIKIMTKNASE"/>
</dbReference>
<dbReference type="SUPFAM" id="SSF52540">
    <property type="entry name" value="P-loop containing nucleoside triphosphate hydrolases"/>
    <property type="match status" value="1"/>
</dbReference>
<dbReference type="InterPro" id="IPR000623">
    <property type="entry name" value="Shikimate_kinase/TSH1"/>
</dbReference>
<evidence type="ECO:0000256" key="5">
    <source>
        <dbReference type="ARBA" id="ARBA00022840"/>
    </source>
</evidence>
<keyword evidence="7" id="KW-0479">Metal-binding</keyword>
<dbReference type="InterPro" id="IPR031322">
    <property type="entry name" value="Shikimate/glucono_kinase"/>
</dbReference>
<accession>A0A2S6I634</accession>
<evidence type="ECO:0000256" key="6">
    <source>
        <dbReference type="ARBA" id="ARBA00023141"/>
    </source>
</evidence>
<dbReference type="HAMAP" id="MF_00109">
    <property type="entry name" value="Shikimate_kinase"/>
    <property type="match status" value="1"/>
</dbReference>
<dbReference type="GO" id="GO:0009423">
    <property type="term" value="P:chorismate biosynthetic process"/>
    <property type="evidence" value="ECO:0007669"/>
    <property type="project" value="UniProtKB-UniRule"/>
</dbReference>
<comment type="function">
    <text evidence="7">Catalyzes the specific phosphorylation of the 3-hydroxyl group of shikimic acid using ATP as a cosubstrate.</text>
</comment>
<evidence type="ECO:0000256" key="1">
    <source>
        <dbReference type="ARBA" id="ARBA00022605"/>
    </source>
</evidence>
<dbReference type="Pfam" id="PF01202">
    <property type="entry name" value="SKI"/>
    <property type="match status" value="1"/>
</dbReference>
<feature type="binding site" evidence="7">
    <location>
        <begin position="10"/>
        <end position="15"/>
    </location>
    <ligand>
        <name>ATP</name>
        <dbReference type="ChEBI" id="CHEBI:30616"/>
    </ligand>
</feature>
<keyword evidence="3 7" id="KW-0547">Nucleotide-binding</keyword>
<feature type="binding site" evidence="7">
    <location>
        <position position="32"/>
    </location>
    <ligand>
        <name>substrate</name>
    </ligand>
</feature>
<keyword evidence="7" id="KW-0460">Magnesium</keyword>
<comment type="subcellular location">
    <subcellularLocation>
        <location evidence="7">Cytoplasm</location>
    </subcellularLocation>
</comment>
<dbReference type="GO" id="GO:0005524">
    <property type="term" value="F:ATP binding"/>
    <property type="evidence" value="ECO:0007669"/>
    <property type="project" value="UniProtKB-UniRule"/>
</dbReference>
<comment type="caution">
    <text evidence="7">Lacks conserved residue(s) required for the propagation of feature annotation.</text>
</comment>
<dbReference type="PANTHER" id="PTHR21087:SF16">
    <property type="entry name" value="SHIKIMATE KINASE 1, CHLOROPLASTIC"/>
    <property type="match status" value="1"/>
</dbReference>
<dbReference type="Proteomes" id="UP000237662">
    <property type="component" value="Unassembled WGS sequence"/>
</dbReference>
<feature type="binding site" evidence="7">
    <location>
        <position position="14"/>
    </location>
    <ligand>
        <name>Mg(2+)</name>
        <dbReference type="ChEBI" id="CHEBI:18420"/>
    </ligand>
</feature>
<dbReference type="GO" id="GO:0008652">
    <property type="term" value="P:amino acid biosynthetic process"/>
    <property type="evidence" value="ECO:0007669"/>
    <property type="project" value="UniProtKB-KW"/>
</dbReference>
<dbReference type="InterPro" id="IPR027417">
    <property type="entry name" value="P-loop_NTPase"/>
</dbReference>
<dbReference type="GO" id="GO:0009073">
    <property type="term" value="P:aromatic amino acid family biosynthetic process"/>
    <property type="evidence" value="ECO:0007669"/>
    <property type="project" value="UniProtKB-KW"/>
</dbReference>
<feature type="binding site" evidence="7">
    <location>
        <position position="78"/>
    </location>
    <ligand>
        <name>substrate</name>
    </ligand>
</feature>
<feature type="binding site" evidence="7">
    <location>
        <position position="117"/>
    </location>
    <ligand>
        <name>ATP</name>
        <dbReference type="ChEBI" id="CHEBI:30616"/>
    </ligand>
</feature>
<comment type="caution">
    <text evidence="8">The sequence shown here is derived from an EMBL/GenBank/DDBJ whole genome shotgun (WGS) entry which is preliminary data.</text>
</comment>
<proteinExistence type="inferred from homology"/>
<keyword evidence="4 7" id="KW-0418">Kinase</keyword>
<dbReference type="Gene3D" id="3.40.50.300">
    <property type="entry name" value="P-loop containing nucleotide triphosphate hydrolases"/>
    <property type="match status" value="1"/>
</dbReference>
<name>A0A2S6I634_9BACT</name>
<dbReference type="PANTHER" id="PTHR21087">
    <property type="entry name" value="SHIKIMATE KINASE"/>
    <property type="match status" value="1"/>
</dbReference>
<dbReference type="UniPathway" id="UPA00053">
    <property type="reaction ID" value="UER00088"/>
</dbReference>
<comment type="catalytic activity">
    <reaction evidence="7">
        <text>shikimate + ATP = 3-phosphoshikimate + ADP + H(+)</text>
        <dbReference type="Rhea" id="RHEA:13121"/>
        <dbReference type="ChEBI" id="CHEBI:15378"/>
        <dbReference type="ChEBI" id="CHEBI:30616"/>
        <dbReference type="ChEBI" id="CHEBI:36208"/>
        <dbReference type="ChEBI" id="CHEBI:145989"/>
        <dbReference type="ChEBI" id="CHEBI:456216"/>
        <dbReference type="EC" id="2.7.1.71"/>
    </reaction>
</comment>
<sequence length="171" mass="19374">MRVFLTGFMGSGKSFSGLRLAAKMGLPFIDLDDLLEQRAGMPITRLFANHGEAHFRQLEAQLLRGFDTLPMFVVATGGGTPCFHDNMEWMNQHGLTVFIDPTVDIIARRLSKERDKRPLLHGGDDLVSLIETKLQSRRSCYEKATYHVRQTNPKQDMVRLIDALLQQPDAF</sequence>
<dbReference type="OrthoDB" id="9800332at2"/>